<reference evidence="1 2" key="1">
    <citation type="submission" date="2024-04" db="EMBL/GenBank/DDBJ databases">
        <title>Dissimilatory iodate-reducing microorganisms contribute to the enrichment of iodine in groundwater.</title>
        <authorList>
            <person name="Jiang Z."/>
        </authorList>
    </citation>
    <scope>NUCLEOTIDE SEQUENCE [LARGE SCALE GENOMIC DNA]</scope>
    <source>
        <strain evidence="1 2">NCP973</strain>
    </source>
</reference>
<gene>
    <name evidence="1" type="ORF">AADV58_10330</name>
</gene>
<organism evidence="1 2">
    <name type="scientific">Azonexus hydrophilus</name>
    <dbReference type="NCBI Taxonomy" id="418702"/>
    <lineage>
        <taxon>Bacteria</taxon>
        <taxon>Pseudomonadati</taxon>
        <taxon>Pseudomonadota</taxon>
        <taxon>Betaproteobacteria</taxon>
        <taxon>Rhodocyclales</taxon>
        <taxon>Azonexaceae</taxon>
        <taxon>Azonexus</taxon>
    </lineage>
</organism>
<keyword evidence="2" id="KW-1185">Reference proteome</keyword>
<dbReference type="EMBL" id="CP151406">
    <property type="protein sequence ID" value="WZJ20351.1"/>
    <property type="molecule type" value="Genomic_DNA"/>
</dbReference>
<proteinExistence type="predicted"/>
<accession>A0ABZ2XCI7</accession>
<dbReference type="Proteomes" id="UP001479520">
    <property type="component" value="Chromosome"/>
</dbReference>
<dbReference type="RefSeq" id="WP_341743122.1">
    <property type="nucleotide sequence ID" value="NZ_CP151406.1"/>
</dbReference>
<evidence type="ECO:0000313" key="1">
    <source>
        <dbReference type="EMBL" id="WZJ20351.1"/>
    </source>
</evidence>
<evidence type="ECO:0000313" key="2">
    <source>
        <dbReference type="Proteomes" id="UP001479520"/>
    </source>
</evidence>
<name>A0ABZ2XCI7_9RHOO</name>
<protein>
    <submittedName>
        <fullName evidence="1">Uncharacterized protein</fullName>
    </submittedName>
</protein>
<sequence length="142" mass="16074">MRKRCRRTIRRQAAPTVVAYYLNPEVSTQERMAVEAIRSGWAQVAHFDILADCRDMLALAAAEKDDSQTLTICELGLIALQNIKDRFIERNRLGATGDELQALYALVDVSEDFWKRQPGSLFIDAEAALSKARAEYRERKAA</sequence>